<evidence type="ECO:0000313" key="2">
    <source>
        <dbReference type="EMBL" id="BAL86957.1"/>
    </source>
</evidence>
<dbReference type="PATRIC" id="fig|512565.3.peg.1749"/>
<proteinExistence type="predicted"/>
<protein>
    <submittedName>
        <fullName evidence="2">Putative sortase family protein</fullName>
    </submittedName>
</protein>
<dbReference type="AlphaFoldDB" id="I0H1S0"/>
<gene>
    <name evidence="2" type="ordered locus">AMIS_17370</name>
</gene>
<dbReference type="Pfam" id="PF04203">
    <property type="entry name" value="Sortase"/>
    <property type="match status" value="1"/>
</dbReference>
<reference evidence="2 3" key="1">
    <citation type="submission" date="2012-02" db="EMBL/GenBank/DDBJ databases">
        <title>Complete genome sequence of Actinoplanes missouriensis 431 (= NBRC 102363).</title>
        <authorList>
            <person name="Ohnishi Y."/>
            <person name="Ishikawa J."/>
            <person name="Sekine M."/>
            <person name="Hosoyama A."/>
            <person name="Harada T."/>
            <person name="Narita H."/>
            <person name="Hata T."/>
            <person name="Konno Y."/>
            <person name="Tutikane K."/>
            <person name="Fujita N."/>
            <person name="Horinouchi S."/>
            <person name="Hayakawa M."/>
        </authorList>
    </citation>
    <scope>NUCLEOTIDE SEQUENCE [LARGE SCALE GENOMIC DNA]</scope>
    <source>
        <strain evidence="3">ATCC 14538 / DSM 43046 / CBS 188.64 / JCM 3121 / NBRC 102363 / NCIMB 12654 / NRRL B-3342 / UNCC 431</strain>
    </source>
</reference>
<dbReference type="GO" id="GO:0016787">
    <property type="term" value="F:hydrolase activity"/>
    <property type="evidence" value="ECO:0007669"/>
    <property type="project" value="UniProtKB-KW"/>
</dbReference>
<dbReference type="eggNOG" id="COG3764">
    <property type="taxonomic scope" value="Bacteria"/>
</dbReference>
<dbReference type="KEGG" id="ams:AMIS_17370"/>
<dbReference type="EMBL" id="AP012319">
    <property type="protein sequence ID" value="BAL86957.1"/>
    <property type="molecule type" value="Genomic_DNA"/>
</dbReference>
<dbReference type="InterPro" id="IPR042001">
    <property type="entry name" value="Sortase_F"/>
</dbReference>
<dbReference type="HOGENOM" id="CLU_062592_5_0_11"/>
<evidence type="ECO:0000256" key="1">
    <source>
        <dbReference type="ARBA" id="ARBA00022801"/>
    </source>
</evidence>
<name>I0H1S0_ACTM4</name>
<dbReference type="STRING" id="512565.AMIS_17370"/>
<sequence>MLVIVVAPEAPRAQGPPPVIAREPVRADRFRSESGTARVAEPVRLRIPELGVRSSLQRLGVQADGTIAVPEDPGVAGWYADGPRPGQAGPAVVLGHVDSRSGPGVFARLAGVAAGTSVLVDRADGTTVTFRISGVSRVSKEEFPTALVYAPTLDAALRLVTCGGEFDEGRGSYRDNVIVYAELV</sequence>
<dbReference type="NCBIfam" id="NF033748">
    <property type="entry name" value="class_F_sortase"/>
    <property type="match status" value="1"/>
</dbReference>
<organism evidence="2 3">
    <name type="scientific">Actinoplanes missouriensis (strain ATCC 14538 / DSM 43046 / CBS 188.64 / JCM 3121 / NBRC 102363 / NCIMB 12654 / NRRL B-3342 / UNCC 431)</name>
    <dbReference type="NCBI Taxonomy" id="512565"/>
    <lineage>
        <taxon>Bacteria</taxon>
        <taxon>Bacillati</taxon>
        <taxon>Actinomycetota</taxon>
        <taxon>Actinomycetes</taxon>
        <taxon>Micromonosporales</taxon>
        <taxon>Micromonosporaceae</taxon>
        <taxon>Actinoplanes</taxon>
    </lineage>
</organism>
<keyword evidence="1" id="KW-0378">Hydrolase</keyword>
<dbReference type="Proteomes" id="UP000007882">
    <property type="component" value="Chromosome"/>
</dbReference>
<dbReference type="InterPro" id="IPR023365">
    <property type="entry name" value="Sortase_dom-sf"/>
</dbReference>
<dbReference type="Gene3D" id="2.40.260.10">
    <property type="entry name" value="Sortase"/>
    <property type="match status" value="1"/>
</dbReference>
<accession>I0H1S0</accession>
<evidence type="ECO:0000313" key="3">
    <source>
        <dbReference type="Proteomes" id="UP000007882"/>
    </source>
</evidence>
<dbReference type="CDD" id="cd05829">
    <property type="entry name" value="Sortase_F"/>
    <property type="match status" value="1"/>
</dbReference>
<dbReference type="InterPro" id="IPR005754">
    <property type="entry name" value="Sortase"/>
</dbReference>
<keyword evidence="3" id="KW-1185">Reference proteome</keyword>
<dbReference type="SUPFAM" id="SSF63817">
    <property type="entry name" value="Sortase"/>
    <property type="match status" value="1"/>
</dbReference>